<dbReference type="InterPro" id="IPR036640">
    <property type="entry name" value="ABC1_TM_sf"/>
</dbReference>
<comment type="subcellular location">
    <subcellularLocation>
        <location evidence="1">Cell membrane</location>
        <topology evidence="1">Multi-pass membrane protein</topology>
    </subcellularLocation>
</comment>
<dbReference type="InterPro" id="IPR027417">
    <property type="entry name" value="P-loop_NTPase"/>
</dbReference>
<evidence type="ECO:0000256" key="7">
    <source>
        <dbReference type="ARBA" id="ARBA00023136"/>
    </source>
</evidence>
<dbReference type="GO" id="GO:0015421">
    <property type="term" value="F:ABC-type oligopeptide transporter activity"/>
    <property type="evidence" value="ECO:0007669"/>
    <property type="project" value="TreeGrafter"/>
</dbReference>
<keyword evidence="2" id="KW-0813">Transport</keyword>
<dbReference type="InterPro" id="IPR011527">
    <property type="entry name" value="ABC1_TM_dom"/>
</dbReference>
<accession>B9XN79</accession>
<dbReference type="EMBL" id="ABOX02000038">
    <property type="protein sequence ID" value="EEF58741.1"/>
    <property type="molecule type" value="Genomic_DNA"/>
</dbReference>
<dbReference type="SUPFAM" id="SSF52540">
    <property type="entry name" value="P-loop containing nucleoside triphosphate hydrolases"/>
    <property type="match status" value="1"/>
</dbReference>
<dbReference type="InterPro" id="IPR039421">
    <property type="entry name" value="Type_1_exporter"/>
</dbReference>
<dbReference type="Gene3D" id="1.20.1560.10">
    <property type="entry name" value="ABC transporter type 1, transmembrane domain"/>
    <property type="match status" value="1"/>
</dbReference>
<dbReference type="GO" id="GO:0005886">
    <property type="term" value="C:plasma membrane"/>
    <property type="evidence" value="ECO:0007669"/>
    <property type="project" value="UniProtKB-SubCell"/>
</dbReference>
<evidence type="ECO:0000313" key="12">
    <source>
        <dbReference type="Proteomes" id="UP000003688"/>
    </source>
</evidence>
<dbReference type="InterPro" id="IPR017871">
    <property type="entry name" value="ABC_transporter-like_CS"/>
</dbReference>
<evidence type="ECO:0000259" key="10">
    <source>
        <dbReference type="PROSITE" id="PS50929"/>
    </source>
</evidence>
<name>B9XN79_PEDPL</name>
<dbReference type="PANTHER" id="PTHR43394:SF1">
    <property type="entry name" value="ATP-BINDING CASSETTE SUB-FAMILY B MEMBER 10, MITOCHONDRIAL"/>
    <property type="match status" value="1"/>
</dbReference>
<evidence type="ECO:0000256" key="1">
    <source>
        <dbReference type="ARBA" id="ARBA00004651"/>
    </source>
</evidence>
<dbReference type="GO" id="GO:0016887">
    <property type="term" value="F:ATP hydrolysis activity"/>
    <property type="evidence" value="ECO:0007669"/>
    <property type="project" value="InterPro"/>
</dbReference>
<evidence type="ECO:0000256" key="2">
    <source>
        <dbReference type="ARBA" id="ARBA00022448"/>
    </source>
</evidence>
<keyword evidence="7 8" id="KW-0472">Membrane</keyword>
<feature type="transmembrane region" description="Helical" evidence="8">
    <location>
        <begin position="129"/>
        <end position="146"/>
    </location>
</feature>
<feature type="transmembrane region" description="Helical" evidence="8">
    <location>
        <begin position="322"/>
        <end position="344"/>
    </location>
</feature>
<dbReference type="FunFam" id="3.40.50.300:FF:000287">
    <property type="entry name" value="Multidrug ABC transporter ATP-binding protein"/>
    <property type="match status" value="1"/>
</dbReference>
<reference evidence="11 12" key="1">
    <citation type="journal article" date="2011" name="J. Bacteriol.">
        <title>Genome sequence of 'Pedosphaera parvula' Ellin514, an aerobic Verrucomicrobial isolate from pasture soil.</title>
        <authorList>
            <person name="Kant R."/>
            <person name="van Passel M.W."/>
            <person name="Sangwan P."/>
            <person name="Palva A."/>
            <person name="Lucas S."/>
            <person name="Copeland A."/>
            <person name="Lapidus A."/>
            <person name="Glavina Del Rio T."/>
            <person name="Dalin E."/>
            <person name="Tice H."/>
            <person name="Bruce D."/>
            <person name="Goodwin L."/>
            <person name="Pitluck S."/>
            <person name="Chertkov O."/>
            <person name="Larimer F.W."/>
            <person name="Land M.L."/>
            <person name="Hauser L."/>
            <person name="Brettin T.S."/>
            <person name="Detter J.C."/>
            <person name="Han S."/>
            <person name="de Vos W.M."/>
            <person name="Janssen P.H."/>
            <person name="Smidt H."/>
        </authorList>
    </citation>
    <scope>NUCLEOTIDE SEQUENCE [LARGE SCALE GENOMIC DNA]</scope>
    <source>
        <strain evidence="11 12">Ellin514</strain>
    </source>
</reference>
<sequence>MSIIMGFSNELVIQKKCTRLLFDIYRKSLQNLRRQIAEAGSSLTFAAGTPLPKWIECGVSNCCSFVNTEEQKPKQPRKRGRMRRALKLAFPYRRTIVGIFLLTLLLAAINAIEPLILKYVFDDLATHRVMRTLMVGIALLIGLGIVREVANGISNWLTWHARLGVHYTLLESTVERLHRMPLSFHRQEGVGAIMTKLDRSIQGLIGAISQILFNVFPAILYMIIAITIMFFLNWKLTILVIAFLPLPAAIAALAGPEQNRRERTLLDKWSQIYSRFNEVLSGIITVRSFSMEDAEKKRFLSNVQEANQVVIRGVGIDSGVGAATNLVVAAARIAAIAFGGVLIVQGKLSLGTLVAFLGYVGGLFGPVQGLTNIYQTIQKAYVSIDEIFSILDEQEHLGDAPDAHEIRQVDGEVIFKDLTFRYEEANTPLLRGIDLRVNPGETLAIVGPSGSGKTTLMALLMRFYDPDEGGIYLDGKDLRQLKQRSLRRNIGTVLQDPLLFNDTVRNNIAYGRPEATVAEIEAAARAANAHDFVSHLPEGYETMAGERGSRFSVGERQRITIARALLKNPPILVLDEATASLDAESEALVQEALEKLMKNRTTFVIAHRLSTVVNAHRIIVLKNGSVAELGTHPELMRLGGYYAKLVERQTSGLIRNEGE</sequence>
<keyword evidence="3 8" id="KW-0812">Transmembrane</keyword>
<keyword evidence="5" id="KW-0067">ATP-binding</keyword>
<dbReference type="PROSITE" id="PS50929">
    <property type="entry name" value="ABC_TM1F"/>
    <property type="match status" value="1"/>
</dbReference>
<dbReference type="InterPro" id="IPR003593">
    <property type="entry name" value="AAA+_ATPase"/>
</dbReference>
<dbReference type="CDD" id="cd07346">
    <property type="entry name" value="ABC_6TM_exporters"/>
    <property type="match status" value="1"/>
</dbReference>
<dbReference type="Pfam" id="PF00005">
    <property type="entry name" value="ABC_tran"/>
    <property type="match status" value="1"/>
</dbReference>
<evidence type="ECO:0000256" key="6">
    <source>
        <dbReference type="ARBA" id="ARBA00022989"/>
    </source>
</evidence>
<dbReference type="SUPFAM" id="SSF90123">
    <property type="entry name" value="ABC transporter transmembrane region"/>
    <property type="match status" value="1"/>
</dbReference>
<dbReference type="Gene3D" id="3.40.50.300">
    <property type="entry name" value="P-loop containing nucleotide triphosphate hydrolases"/>
    <property type="match status" value="1"/>
</dbReference>
<feature type="transmembrane region" description="Helical" evidence="8">
    <location>
        <begin position="91"/>
        <end position="109"/>
    </location>
</feature>
<proteinExistence type="predicted"/>
<dbReference type="InterPro" id="IPR003439">
    <property type="entry name" value="ABC_transporter-like_ATP-bd"/>
</dbReference>
<dbReference type="RefSeq" id="WP_007417266.1">
    <property type="nucleotide sequence ID" value="NZ_ABOX02000038.1"/>
</dbReference>
<dbReference type="PROSITE" id="PS00211">
    <property type="entry name" value="ABC_TRANSPORTER_1"/>
    <property type="match status" value="1"/>
</dbReference>
<protein>
    <submittedName>
        <fullName evidence="11">ABC transporter related-protein</fullName>
    </submittedName>
</protein>
<evidence type="ECO:0000259" key="9">
    <source>
        <dbReference type="PROSITE" id="PS50893"/>
    </source>
</evidence>
<feature type="transmembrane region" description="Helical" evidence="8">
    <location>
        <begin position="350"/>
        <end position="370"/>
    </location>
</feature>
<evidence type="ECO:0000256" key="4">
    <source>
        <dbReference type="ARBA" id="ARBA00022741"/>
    </source>
</evidence>
<gene>
    <name evidence="11" type="ORF">Cflav_PD1837</name>
</gene>
<dbReference type="STRING" id="320771.Cflav_PD1837"/>
<keyword evidence="6 8" id="KW-1133">Transmembrane helix</keyword>
<feature type="transmembrane region" description="Helical" evidence="8">
    <location>
        <begin position="236"/>
        <end position="255"/>
    </location>
</feature>
<feature type="domain" description="ABC transporter" evidence="9">
    <location>
        <begin position="413"/>
        <end position="648"/>
    </location>
</feature>
<dbReference type="GO" id="GO:0005524">
    <property type="term" value="F:ATP binding"/>
    <property type="evidence" value="ECO:0007669"/>
    <property type="project" value="UniProtKB-KW"/>
</dbReference>
<dbReference type="PANTHER" id="PTHR43394">
    <property type="entry name" value="ATP-DEPENDENT PERMEASE MDL1, MITOCHONDRIAL"/>
    <property type="match status" value="1"/>
</dbReference>
<dbReference type="AlphaFoldDB" id="B9XN79"/>
<organism evidence="11 12">
    <name type="scientific">Pedosphaera parvula (strain Ellin514)</name>
    <dbReference type="NCBI Taxonomy" id="320771"/>
    <lineage>
        <taxon>Bacteria</taxon>
        <taxon>Pseudomonadati</taxon>
        <taxon>Verrucomicrobiota</taxon>
        <taxon>Pedosphaerae</taxon>
        <taxon>Pedosphaerales</taxon>
        <taxon>Pedosphaeraceae</taxon>
        <taxon>Pedosphaera</taxon>
    </lineage>
</organism>
<keyword evidence="4" id="KW-0547">Nucleotide-binding</keyword>
<evidence type="ECO:0000256" key="3">
    <source>
        <dbReference type="ARBA" id="ARBA00022692"/>
    </source>
</evidence>
<dbReference type="PROSITE" id="PS50893">
    <property type="entry name" value="ABC_TRANSPORTER_2"/>
    <property type="match status" value="1"/>
</dbReference>
<evidence type="ECO:0000256" key="8">
    <source>
        <dbReference type="SAM" id="Phobius"/>
    </source>
</evidence>
<feature type="domain" description="ABC transmembrane type-1" evidence="10">
    <location>
        <begin position="97"/>
        <end position="379"/>
    </location>
</feature>
<evidence type="ECO:0000313" key="11">
    <source>
        <dbReference type="EMBL" id="EEF58741.1"/>
    </source>
</evidence>
<comment type="caution">
    <text evidence="11">The sequence shown here is derived from an EMBL/GenBank/DDBJ whole genome shotgun (WGS) entry which is preliminary data.</text>
</comment>
<dbReference type="Pfam" id="PF00664">
    <property type="entry name" value="ABC_membrane"/>
    <property type="match status" value="1"/>
</dbReference>
<dbReference type="SMART" id="SM00382">
    <property type="entry name" value="AAA"/>
    <property type="match status" value="1"/>
</dbReference>
<evidence type="ECO:0000256" key="5">
    <source>
        <dbReference type="ARBA" id="ARBA00022840"/>
    </source>
</evidence>
<feature type="transmembrane region" description="Helical" evidence="8">
    <location>
        <begin position="204"/>
        <end position="230"/>
    </location>
</feature>
<dbReference type="Proteomes" id="UP000003688">
    <property type="component" value="Unassembled WGS sequence"/>
</dbReference>
<keyword evidence="12" id="KW-1185">Reference proteome</keyword>